<dbReference type="SUPFAM" id="SSF48695">
    <property type="entry name" value="Multiheme cytochromes"/>
    <property type="match status" value="1"/>
</dbReference>
<dbReference type="EMBL" id="JACPRF010000183">
    <property type="protein sequence ID" value="MBI2876411.1"/>
    <property type="molecule type" value="Genomic_DNA"/>
</dbReference>
<dbReference type="Gene3D" id="1.10.1130.10">
    <property type="entry name" value="Flavocytochrome C3, Chain A"/>
    <property type="match status" value="1"/>
</dbReference>
<comment type="caution">
    <text evidence="2">The sequence shown here is derived from an EMBL/GenBank/DDBJ whole genome shotgun (WGS) entry which is preliminary data.</text>
</comment>
<proteinExistence type="predicted"/>
<evidence type="ECO:0000259" key="1">
    <source>
        <dbReference type="Pfam" id="PF13435"/>
    </source>
</evidence>
<feature type="non-terminal residue" evidence="2">
    <location>
        <position position="170"/>
    </location>
</feature>
<protein>
    <recommendedName>
        <fullName evidence="1">Cytochrome c-552/4 domain-containing protein</fullName>
    </recommendedName>
</protein>
<dbReference type="AlphaFoldDB" id="A0A932CP10"/>
<organism evidence="2 3">
    <name type="scientific">Tectimicrobiota bacterium</name>
    <dbReference type="NCBI Taxonomy" id="2528274"/>
    <lineage>
        <taxon>Bacteria</taxon>
        <taxon>Pseudomonadati</taxon>
        <taxon>Nitrospinota/Tectimicrobiota group</taxon>
        <taxon>Candidatus Tectimicrobiota</taxon>
    </lineage>
</organism>
<dbReference type="InterPro" id="IPR023155">
    <property type="entry name" value="Cyt_c-552/4"/>
</dbReference>
<sequence>MLCKGLSRRLVRGMAIILAMAWLALPGGKKPPSAADFVIKDFKELNQFFARPEGCAKCHKRNFEEWKTSYHAQSVITMLGGFKKYIEETEKARGRFPNKEELMGCLGCHAPTLRFASEELVQKVGRLVVEGKKEELKDFNVECSYCHTAQVTGKPEKEVYYGPIENPIPS</sequence>
<evidence type="ECO:0000313" key="3">
    <source>
        <dbReference type="Proteomes" id="UP000769766"/>
    </source>
</evidence>
<name>A0A932CP10_UNCTE</name>
<dbReference type="Proteomes" id="UP000769766">
    <property type="component" value="Unassembled WGS sequence"/>
</dbReference>
<evidence type="ECO:0000313" key="2">
    <source>
        <dbReference type="EMBL" id="MBI2876411.1"/>
    </source>
</evidence>
<accession>A0A932CP10</accession>
<feature type="domain" description="Cytochrome c-552/4" evidence="1">
    <location>
        <begin position="55"/>
        <end position="148"/>
    </location>
</feature>
<gene>
    <name evidence="2" type="ORF">HYY20_05980</name>
</gene>
<dbReference type="InterPro" id="IPR036280">
    <property type="entry name" value="Multihaem_cyt_sf"/>
</dbReference>
<reference evidence="2" key="1">
    <citation type="submission" date="2020-07" db="EMBL/GenBank/DDBJ databases">
        <title>Huge and variable diversity of episymbiotic CPR bacteria and DPANN archaea in groundwater ecosystems.</title>
        <authorList>
            <person name="He C.Y."/>
            <person name="Keren R."/>
            <person name="Whittaker M."/>
            <person name="Farag I.F."/>
            <person name="Doudna J."/>
            <person name="Cate J.H.D."/>
            <person name="Banfield J.F."/>
        </authorList>
    </citation>
    <scope>NUCLEOTIDE SEQUENCE</scope>
    <source>
        <strain evidence="2">NC_groundwater_672_Ag_B-0.1um_62_36</strain>
    </source>
</reference>
<dbReference type="Pfam" id="PF13435">
    <property type="entry name" value="Cytochrome_C554"/>
    <property type="match status" value="1"/>
</dbReference>